<keyword evidence="4" id="KW-1185">Reference proteome</keyword>
<evidence type="ECO:0000313" key="1">
    <source>
        <dbReference type="EMBL" id="MDI3349585.1"/>
    </source>
</evidence>
<reference evidence="1" key="1">
    <citation type="submission" date="2022-11" db="EMBL/GenBank/DDBJ databases">
        <title>Draft genome of Mycoplasma arginini isolated from fly.</title>
        <authorList>
            <person name="Severgnini M."/>
            <person name="Gioia G."/>
            <person name="Cremonesi P."/>
            <person name="Moroni P."/>
            <person name="Addis M.F."/>
            <person name="Castiglioni B."/>
        </authorList>
    </citation>
    <scope>NUCLEOTIDE SEQUENCE</scope>
    <source>
        <strain evidence="1">QMP CG1-1632</strain>
    </source>
</reference>
<dbReference type="EMBL" id="JAPFAR010000042">
    <property type="protein sequence ID" value="MDI3349585.1"/>
    <property type="molecule type" value="Genomic_DNA"/>
</dbReference>
<dbReference type="EMBL" id="CP143577">
    <property type="protein sequence ID" value="WVN21877.1"/>
    <property type="molecule type" value="Genomic_DNA"/>
</dbReference>
<evidence type="ECO:0000313" key="2">
    <source>
        <dbReference type="EMBL" id="WVN21877.1"/>
    </source>
</evidence>
<protein>
    <submittedName>
        <fullName evidence="1">Uncharacterized protein</fullName>
    </submittedName>
</protein>
<name>A0AA43TZP0_MYCAR</name>
<reference evidence="2" key="2">
    <citation type="submission" date="2024-01" db="EMBL/GenBank/DDBJ databases">
        <title>Complete genome sequence of Mycoplasma arginini type strain G 230.</title>
        <authorList>
            <person name="Spergser J."/>
        </authorList>
    </citation>
    <scope>NUCLEOTIDE SEQUENCE</scope>
    <source>
        <strain evidence="2">NCTC 10129</strain>
    </source>
</reference>
<sequence length="98" mass="11114">MSIETLETKIKNWIETIAGVVDFKELDSKNGINFPNSGLVVEKSEKHKNGINLTIGLIIIVNLNAKIIVEEIYQIVNYQLKKENLKLSKLCIYIKGIK</sequence>
<proteinExistence type="predicted"/>
<gene>
    <name evidence="1" type="ORF">DCBHLPFO_00220</name>
    <name evidence="2" type="ORF">V2E25_02760</name>
</gene>
<organism evidence="1 3">
    <name type="scientific">Mycoplasmopsis arginini</name>
    <name type="common">Mycoplasma arginini</name>
    <dbReference type="NCBI Taxonomy" id="2094"/>
    <lineage>
        <taxon>Bacteria</taxon>
        <taxon>Bacillati</taxon>
        <taxon>Mycoplasmatota</taxon>
        <taxon>Mycoplasmoidales</taxon>
        <taxon>Metamycoplasmataceae</taxon>
        <taxon>Mycoplasmopsis</taxon>
    </lineage>
</organism>
<evidence type="ECO:0000313" key="3">
    <source>
        <dbReference type="Proteomes" id="UP001162175"/>
    </source>
</evidence>
<dbReference type="GeneID" id="80703486"/>
<accession>A0AA43TZP0</accession>
<dbReference type="Proteomes" id="UP001162175">
    <property type="component" value="Unassembled WGS sequence"/>
</dbReference>
<dbReference type="Proteomes" id="UP001432074">
    <property type="component" value="Chromosome"/>
</dbReference>
<evidence type="ECO:0000313" key="4">
    <source>
        <dbReference type="Proteomes" id="UP001432074"/>
    </source>
</evidence>
<dbReference type="RefSeq" id="WP_004416580.1">
    <property type="nucleotide sequence ID" value="NZ_AP014657.1"/>
</dbReference>
<dbReference type="AlphaFoldDB" id="A0AA43TZP0"/>